<keyword evidence="6 10" id="KW-0812">Transmembrane</keyword>
<feature type="transmembrane region" description="Helical" evidence="10">
    <location>
        <begin position="182"/>
        <end position="203"/>
    </location>
</feature>
<evidence type="ECO:0000259" key="11">
    <source>
        <dbReference type="Pfam" id="PF01061"/>
    </source>
</evidence>
<evidence type="ECO:0000256" key="4">
    <source>
        <dbReference type="ARBA" id="ARBA00022475"/>
    </source>
</evidence>
<comment type="similarity">
    <text evidence="2">Belongs to the ABC-2 integral membrane protein family.</text>
</comment>
<feature type="domain" description="ABC-2 type transporter transmembrane" evidence="11">
    <location>
        <begin position="17"/>
        <end position="224"/>
    </location>
</feature>
<evidence type="ECO:0000313" key="13">
    <source>
        <dbReference type="Proteomes" id="UP000238169"/>
    </source>
</evidence>
<name>A0A2U3I613_9BURK</name>
<keyword evidence="7 10" id="KW-1133">Transmembrane helix</keyword>
<dbReference type="GO" id="GO:0140359">
    <property type="term" value="F:ABC-type transporter activity"/>
    <property type="evidence" value="ECO:0007669"/>
    <property type="project" value="InterPro"/>
</dbReference>
<evidence type="ECO:0000256" key="9">
    <source>
        <dbReference type="ARBA" id="ARBA00023136"/>
    </source>
</evidence>
<evidence type="ECO:0000313" key="12">
    <source>
        <dbReference type="EMBL" id="SPB15591.1"/>
    </source>
</evidence>
<evidence type="ECO:0000256" key="1">
    <source>
        <dbReference type="ARBA" id="ARBA00004651"/>
    </source>
</evidence>
<dbReference type="PANTHER" id="PTHR30413">
    <property type="entry name" value="INNER MEMBRANE TRANSPORT PERMEASE"/>
    <property type="match status" value="1"/>
</dbReference>
<dbReference type="InterPro" id="IPR000412">
    <property type="entry name" value="ABC_2_transport"/>
</dbReference>
<evidence type="ECO:0000256" key="3">
    <source>
        <dbReference type="ARBA" id="ARBA00022448"/>
    </source>
</evidence>
<feature type="transmembrane region" description="Helical" evidence="10">
    <location>
        <begin position="234"/>
        <end position="255"/>
    </location>
</feature>
<dbReference type="InterPro" id="IPR013525">
    <property type="entry name" value="ABC2_TM"/>
</dbReference>
<comment type="subcellular location">
    <subcellularLocation>
        <location evidence="1">Cell membrane</location>
        <topology evidence="1">Multi-pass membrane protein</topology>
    </subcellularLocation>
</comment>
<sequence length="262" mass="28589">MMSATLSGGLAVQARTIAALIVREMHTRFGRDNIGYLWIFVEPSLLTIGVTSVHHLIGIHLPPGMLPAPFYIAGYTGYMLFRGLINRAGTTVEANGTLLFHRQVTLVDLIVARALLEAAALITSSIALLGVCAYFGSGVMVAKPLVFLGGWLLNVWFVTAMSMIVLTLCVRFPVVERIVHPLTYLALPISGAFTSFETIPGVFRSILVWVPLAQIQEIIREGIFANFTSLYTSALYVVVWCVGLTLIGLAGLRLARKWVVLE</sequence>
<evidence type="ECO:0000256" key="6">
    <source>
        <dbReference type="ARBA" id="ARBA00022692"/>
    </source>
</evidence>
<evidence type="ECO:0000256" key="5">
    <source>
        <dbReference type="ARBA" id="ARBA00022597"/>
    </source>
</evidence>
<feature type="transmembrane region" description="Helical" evidence="10">
    <location>
        <begin position="110"/>
        <end position="136"/>
    </location>
</feature>
<evidence type="ECO:0000256" key="10">
    <source>
        <dbReference type="SAM" id="Phobius"/>
    </source>
</evidence>
<dbReference type="GO" id="GO:0015774">
    <property type="term" value="P:polysaccharide transport"/>
    <property type="evidence" value="ECO:0007669"/>
    <property type="project" value="UniProtKB-KW"/>
</dbReference>
<dbReference type="GO" id="GO:0043190">
    <property type="term" value="C:ATP-binding cassette (ABC) transporter complex"/>
    <property type="evidence" value="ECO:0007669"/>
    <property type="project" value="InterPro"/>
</dbReference>
<keyword evidence="8" id="KW-0625">Polysaccharide transport</keyword>
<feature type="transmembrane region" description="Helical" evidence="10">
    <location>
        <begin position="148"/>
        <end position="170"/>
    </location>
</feature>
<dbReference type="GO" id="GO:0015920">
    <property type="term" value="P:lipopolysaccharide transport"/>
    <property type="evidence" value="ECO:0007669"/>
    <property type="project" value="TreeGrafter"/>
</dbReference>
<feature type="transmembrane region" description="Helical" evidence="10">
    <location>
        <begin position="35"/>
        <end position="57"/>
    </location>
</feature>
<dbReference type="Proteomes" id="UP000238169">
    <property type="component" value="Unassembled WGS sequence"/>
</dbReference>
<evidence type="ECO:0000256" key="8">
    <source>
        <dbReference type="ARBA" id="ARBA00023047"/>
    </source>
</evidence>
<dbReference type="EMBL" id="OGTP01000008">
    <property type="protein sequence ID" value="SPB15591.1"/>
    <property type="molecule type" value="Genomic_DNA"/>
</dbReference>
<organism evidence="12 13">
    <name type="scientific">Caballeronia novacaledonica</name>
    <dbReference type="NCBI Taxonomy" id="1544861"/>
    <lineage>
        <taxon>Bacteria</taxon>
        <taxon>Pseudomonadati</taxon>
        <taxon>Pseudomonadota</taxon>
        <taxon>Betaproteobacteria</taxon>
        <taxon>Burkholderiales</taxon>
        <taxon>Burkholderiaceae</taxon>
        <taxon>Caballeronia</taxon>
    </lineage>
</organism>
<reference evidence="13" key="1">
    <citation type="submission" date="2018-01" db="EMBL/GenBank/DDBJ databases">
        <authorList>
            <person name="Peeters C."/>
        </authorList>
    </citation>
    <scope>NUCLEOTIDE SEQUENCE [LARGE SCALE GENOMIC DNA]</scope>
</reference>
<keyword evidence="9 10" id="KW-0472">Membrane</keyword>
<gene>
    <name evidence="12" type="ORF">NOV72_02811</name>
</gene>
<dbReference type="OrthoDB" id="9814458at2"/>
<keyword evidence="13" id="KW-1185">Reference proteome</keyword>
<dbReference type="PRINTS" id="PR00164">
    <property type="entry name" value="ABC2TRNSPORT"/>
</dbReference>
<evidence type="ECO:0000256" key="2">
    <source>
        <dbReference type="ARBA" id="ARBA00007783"/>
    </source>
</evidence>
<keyword evidence="5" id="KW-0762">Sugar transport</keyword>
<protein>
    <submittedName>
        <fullName evidence="12">Capsular polysaccharide export ABC transporter transmembrane protein</fullName>
    </submittedName>
</protein>
<dbReference type="PANTHER" id="PTHR30413:SF10">
    <property type="entry name" value="CAPSULE POLYSACCHARIDE EXPORT INNER-MEMBRANE PROTEIN CTRC"/>
    <property type="match status" value="1"/>
</dbReference>
<dbReference type="AlphaFoldDB" id="A0A2U3I613"/>
<keyword evidence="4" id="KW-1003">Cell membrane</keyword>
<dbReference type="Pfam" id="PF01061">
    <property type="entry name" value="ABC2_membrane"/>
    <property type="match status" value="1"/>
</dbReference>
<keyword evidence="3" id="KW-0813">Transport</keyword>
<evidence type="ECO:0000256" key="7">
    <source>
        <dbReference type="ARBA" id="ARBA00022989"/>
    </source>
</evidence>
<proteinExistence type="inferred from homology"/>
<accession>A0A2U3I613</accession>
<dbReference type="RefSeq" id="WP_106855231.1">
    <property type="nucleotide sequence ID" value="NZ_OGTP01000008.1"/>
</dbReference>